<accession>A0A3B5B4D7</accession>
<dbReference type="InterPro" id="IPR003599">
    <property type="entry name" value="Ig_sub"/>
</dbReference>
<dbReference type="Pfam" id="PF07686">
    <property type="entry name" value="V-set"/>
    <property type="match status" value="1"/>
</dbReference>
<protein>
    <recommendedName>
        <fullName evidence="1">Ig-like domain-containing protein</fullName>
    </recommendedName>
</protein>
<dbReference type="InterPro" id="IPR036179">
    <property type="entry name" value="Ig-like_dom_sf"/>
</dbReference>
<dbReference type="PANTHER" id="PTHR15343:SF0">
    <property type="entry name" value="T-CELL ANTIGEN CD7"/>
    <property type="match status" value="1"/>
</dbReference>
<name>A0A3B5B4D7_9TELE</name>
<dbReference type="GeneTree" id="ENSGT00540000073399"/>
<dbReference type="InterPro" id="IPR013106">
    <property type="entry name" value="Ig_V-set"/>
</dbReference>
<dbReference type="InterPro" id="IPR039090">
    <property type="entry name" value="CD7"/>
</dbReference>
<dbReference type="Gene3D" id="2.60.40.10">
    <property type="entry name" value="Immunoglobulins"/>
    <property type="match status" value="1"/>
</dbReference>
<dbReference type="PANTHER" id="PTHR15343">
    <property type="entry name" value="CD7"/>
    <property type="match status" value="1"/>
</dbReference>
<reference evidence="2" key="1">
    <citation type="submission" date="2023-09" db="UniProtKB">
        <authorList>
            <consortium name="Ensembl"/>
        </authorList>
    </citation>
    <scope>IDENTIFICATION</scope>
</reference>
<dbReference type="GO" id="GO:0002250">
    <property type="term" value="P:adaptive immune response"/>
    <property type="evidence" value="ECO:0007669"/>
    <property type="project" value="InterPro"/>
</dbReference>
<dbReference type="InterPro" id="IPR007110">
    <property type="entry name" value="Ig-like_dom"/>
</dbReference>
<feature type="domain" description="Ig-like" evidence="1">
    <location>
        <begin position="19"/>
        <end position="95"/>
    </location>
</feature>
<organism evidence="2">
    <name type="scientific">Stegastes partitus</name>
    <name type="common">bicolor damselfish</name>
    <dbReference type="NCBI Taxonomy" id="144197"/>
    <lineage>
        <taxon>Eukaryota</taxon>
        <taxon>Metazoa</taxon>
        <taxon>Chordata</taxon>
        <taxon>Craniata</taxon>
        <taxon>Vertebrata</taxon>
        <taxon>Euteleostomi</taxon>
        <taxon>Actinopterygii</taxon>
        <taxon>Neopterygii</taxon>
        <taxon>Teleostei</taxon>
        <taxon>Neoteleostei</taxon>
        <taxon>Acanthomorphata</taxon>
        <taxon>Ovalentaria</taxon>
        <taxon>Pomacentridae</taxon>
        <taxon>Stegastes</taxon>
    </lineage>
</organism>
<dbReference type="PROSITE" id="PS50835">
    <property type="entry name" value="IG_LIKE"/>
    <property type="match status" value="1"/>
</dbReference>
<dbReference type="SMART" id="SM00409">
    <property type="entry name" value="IG"/>
    <property type="match status" value="1"/>
</dbReference>
<dbReference type="CDD" id="cd00099">
    <property type="entry name" value="IgV"/>
    <property type="match status" value="1"/>
</dbReference>
<dbReference type="Ensembl" id="ENSSPAT00000028903.1">
    <property type="protein sequence ID" value="ENSSPAP00000028443.1"/>
    <property type="gene ID" value="ENSSPAG00000021411.1"/>
</dbReference>
<dbReference type="SMART" id="SM00406">
    <property type="entry name" value="IGv"/>
    <property type="match status" value="1"/>
</dbReference>
<dbReference type="AlphaFoldDB" id="A0A3B5B4D7"/>
<evidence type="ECO:0000259" key="1">
    <source>
        <dbReference type="PROSITE" id="PS50835"/>
    </source>
</evidence>
<sequence length="186" mass="20565">VLGRAARWIETIIKNEGLGQNVTLRCSTTPVNKYKGMYLYHKLAEEEEVFYYQKDNKISPRQRYDGRIQTTGPLADHSITISNLTVEDSGLYTCTYTEGVNKKDGHSVYAVFVAGGLLKLDSLFLKVARIFLRGVSMFSPCSVGSLRVLRLPPTRSKNMLRLIGDSKLSIGVNVSVLGCLSLSAAL</sequence>
<dbReference type="GO" id="GO:0016020">
    <property type="term" value="C:membrane"/>
    <property type="evidence" value="ECO:0007669"/>
    <property type="project" value="InterPro"/>
</dbReference>
<dbReference type="SUPFAM" id="SSF48726">
    <property type="entry name" value="Immunoglobulin"/>
    <property type="match status" value="1"/>
</dbReference>
<evidence type="ECO:0000313" key="2">
    <source>
        <dbReference type="Ensembl" id="ENSSPAP00000028443.1"/>
    </source>
</evidence>
<dbReference type="GO" id="GO:0038023">
    <property type="term" value="F:signaling receptor activity"/>
    <property type="evidence" value="ECO:0007669"/>
    <property type="project" value="InterPro"/>
</dbReference>
<dbReference type="InterPro" id="IPR013783">
    <property type="entry name" value="Ig-like_fold"/>
</dbReference>
<proteinExistence type="predicted"/>